<evidence type="ECO:0000313" key="7">
    <source>
        <dbReference type="Proteomes" id="UP000284902"/>
    </source>
</evidence>
<evidence type="ECO:0000256" key="4">
    <source>
        <dbReference type="SAM" id="Phobius"/>
    </source>
</evidence>
<dbReference type="InterPro" id="IPR008979">
    <property type="entry name" value="Galactose-bd-like_sf"/>
</dbReference>
<feature type="compositionally biased region" description="Basic and acidic residues" evidence="3">
    <location>
        <begin position="1776"/>
        <end position="1810"/>
    </location>
</feature>
<evidence type="ECO:0000256" key="3">
    <source>
        <dbReference type="SAM" id="MobiDB-lite"/>
    </source>
</evidence>
<keyword evidence="4" id="KW-0472">Membrane</keyword>
<keyword evidence="4" id="KW-0812">Transmembrane</keyword>
<keyword evidence="2" id="KW-0378">Hydrolase</keyword>
<feature type="region of interest" description="Disordered" evidence="3">
    <location>
        <begin position="1776"/>
        <end position="1813"/>
    </location>
</feature>
<keyword evidence="1" id="KW-0732">Signal</keyword>
<dbReference type="SUPFAM" id="SSF51445">
    <property type="entry name" value="(Trans)glycosidases"/>
    <property type="match status" value="1"/>
</dbReference>
<evidence type="ECO:0000256" key="2">
    <source>
        <dbReference type="ARBA" id="ARBA00023295"/>
    </source>
</evidence>
<comment type="caution">
    <text evidence="6">The sequence shown here is derived from an EMBL/GenBank/DDBJ whole genome shotgun (WGS) entry which is preliminary data.</text>
</comment>
<evidence type="ECO:0000259" key="5">
    <source>
        <dbReference type="Pfam" id="PF00754"/>
    </source>
</evidence>
<keyword evidence="2" id="KW-0326">Glycosidase</keyword>
<dbReference type="InterPro" id="IPR013320">
    <property type="entry name" value="ConA-like_dom_sf"/>
</dbReference>
<proteinExistence type="predicted"/>
<dbReference type="InterPro" id="IPR014755">
    <property type="entry name" value="Cu-Rt/internalin_Ig-like"/>
</dbReference>
<dbReference type="Pfam" id="PF00754">
    <property type="entry name" value="F5_F8_type_C"/>
    <property type="match status" value="1"/>
</dbReference>
<feature type="transmembrane region" description="Helical" evidence="4">
    <location>
        <begin position="1824"/>
        <end position="1843"/>
    </location>
</feature>
<dbReference type="Pfam" id="PF13385">
    <property type="entry name" value="Laminin_G_3"/>
    <property type="match status" value="1"/>
</dbReference>
<accession>A0A414P3X7</accession>
<dbReference type="SUPFAM" id="SSF49785">
    <property type="entry name" value="Galactose-binding domain-like"/>
    <property type="match status" value="2"/>
</dbReference>
<dbReference type="SUPFAM" id="SSF49899">
    <property type="entry name" value="Concanavalin A-like lectins/glucanases"/>
    <property type="match status" value="1"/>
</dbReference>
<evidence type="ECO:0000256" key="1">
    <source>
        <dbReference type="ARBA" id="ARBA00022729"/>
    </source>
</evidence>
<reference evidence="6 7" key="1">
    <citation type="submission" date="2018-08" db="EMBL/GenBank/DDBJ databases">
        <title>A genome reference for cultivated species of the human gut microbiota.</title>
        <authorList>
            <person name="Zou Y."/>
            <person name="Xue W."/>
            <person name="Luo G."/>
        </authorList>
    </citation>
    <scope>NUCLEOTIDE SEQUENCE [LARGE SCALE GENOMIC DNA]</scope>
    <source>
        <strain evidence="6 7">AM25-1LB</strain>
    </source>
</reference>
<dbReference type="Gene3D" id="2.60.120.260">
    <property type="entry name" value="Galactose-binding domain-like"/>
    <property type="match status" value="2"/>
</dbReference>
<dbReference type="Gene3D" id="3.20.20.70">
    <property type="entry name" value="Aldolase class I"/>
    <property type="match status" value="1"/>
</dbReference>
<feature type="domain" description="F5/8 type C" evidence="5">
    <location>
        <begin position="105"/>
        <end position="224"/>
    </location>
</feature>
<dbReference type="GO" id="GO:0016798">
    <property type="term" value="F:hydrolase activity, acting on glycosyl bonds"/>
    <property type="evidence" value="ECO:0007669"/>
    <property type="project" value="UniProtKB-KW"/>
</dbReference>
<name>A0A414P3X7_9FIRM</name>
<dbReference type="Gene3D" id="2.60.40.1220">
    <property type="match status" value="1"/>
</dbReference>
<dbReference type="Gene3D" id="1.20.1270.90">
    <property type="entry name" value="AF1782-like"/>
    <property type="match status" value="4"/>
</dbReference>
<dbReference type="EMBL" id="QRHG01000019">
    <property type="protein sequence ID" value="RHF59828.1"/>
    <property type="molecule type" value="Genomic_DNA"/>
</dbReference>
<dbReference type="InterPro" id="IPR000421">
    <property type="entry name" value="FA58C"/>
</dbReference>
<keyword evidence="4" id="KW-1133">Transmembrane helix</keyword>
<dbReference type="RefSeq" id="WP_118212936.1">
    <property type="nucleotide sequence ID" value="NZ_QRHG01000019.1"/>
</dbReference>
<sequence length="1849" mass="200949">MMKGKLKKAVALVTALSCVQISPLAVTEVEAAQDAVSATKSGNIVTIGNDKLSREFSISDDRLSTTKIENLLGNSVFTPGENSEEFVIKTLDETSNGAVSLEEYTTSEGNSSQILDGITDTTGNFWCSNSDDMKLVVNFGSEKEVKKVVYTPRYDNSAKYNCTGRLTKLKIQYWDGSAWQDATVGGNAEISLTTDANTKPDAIELDETVTTSKIKLVGIESYHWQDANRNKFMNVGELDVQDTAGTTVLDKGTQIAGKEIKSSELTLKSTSIDDTTAVINDVNKTGKMITFEFDPVEMGTGEANITEKIVMYDGDHFMRKFLEIDSEDKDVRMDYIDGEHLTVTDSDKTWTVPKGVGGVVEMSEYKANLGQPIYIDGMFVGSEFPETDTQIESGLGHVRYYTGKNFTDFERDGQLTEDGKYISWQTVVGASHSDGSDQGVIQSDFYDYIDSIATPSDFRLQYNSWFDNMMRIDDDNILSSFIEIEKELTQTGVRPMDSYVVDDGWNNYNNTSVVDSVRSGTTLNTTGFWEFNSKFPNGLTTSSSLVNKLGSDFGVWIGPRGGYNFFGSLADILTKSGTGSKSGGSIDVADATYVQKFEEMAINWMHDYGVNYWKWDGFADVAQYNAFPSGEGVVGYSEEHRHMYGGQNQMYHVTDLWEKWIVLMENVRQAEKDYNIKNLWISLTCYVNPSPWFLQWANSVWLQCAGDRGEISNGTLNNKMDNMLTYRDANYYEFVQVHQFQFPLANIYNHDPIYGSEGTGIVADSMTAEQFKNYLYMMGTRGTAFWELYYSDSLLDKDKYLVNAEFLEWEEENFSKLKNAKMIGSHPSSATRLSTYRNGGMSSGEVQNPYGFACFDGNAGIISMRNPSATEKTITFTLNDAIGVAKAGTYYMSTVHTYSPNGTIATAKDTYTKGEEVSVTLQPGEVQVWSLSQNADTTAPTFKSLTSVSGTELQVQLSEKIKGNAGLKVKVNDKVVDNVTVSEYADLRTFKLTFATALNDGDVVEVSAESGADAAGNQITGKISAPYYAENKIAEKETVEGSNSEISGKDRSVEGTNGFTVAAQVQTADRSVVLVKQGDAYELGINAEGHPYFTVNGVTATADTVISDATESMIVGVKENNGLVRIYVDGQISASVYNAENKEFAVPAAKIVGNGVNGAVTNVAVYDRSLGYDEVPTSGLAETVKKITAEKDNWTTESWTAANMDTLLSNTTSAISGGDASAIQAAKEALTAGYATLVPKVVENLAYQKNVTSAWVDPDETTDMTNTRSPLSNAVDGVYNNSDKYAIYGKDGKDKGSYITIDLGQQCKINNVNLWRYWSDGRTYKATALVVSDTADFAKKTVLYYSGDSDVYNLGVDPTDTLYAETSAGKALYSGEAVTGRYVRLYAMGKVGSNTTSGHENHIVEIQVNGSATDSDPYDLTEYRKILKEAKTEAAKDIYTAESVAALNEQITASEALIAELDAAINAGNQPDKSWSEVANAKAALEAAVAALAKNDGPVVEEDADYTAVNAAKEKAAGVDRSKYTDESLKALDDAVAAVVEGLKKSEQSRVDAMAAAINNAYAALVEKDADYTAVNAAKEKAAGVDRSKYTDESLKALDDAVAAVVEGLKKSEQGRVDAMAAAINNAYAALVEKPAVEEDADYTAVNAAIAKADKIDRSKYTEESLKALDDAVAAVEKGLKESEQSRVDAMAAAIEKALSELVESPVVEPEKDADYTAVNAAMEKVQKIDRSKYTEESLKALDDAVAAVEKGLKESEQDKVDAMAAAIEKALDGLKKKPAADDDKKNDSKKDDSNKNDLNKNDSDKKADAVKTTTVKTGDAANVIPFFGMTLLAAGAVIVIAFKKKRRA</sequence>
<dbReference type="InterPro" id="IPR017853">
    <property type="entry name" value="GH"/>
</dbReference>
<dbReference type="Proteomes" id="UP000284902">
    <property type="component" value="Unassembled WGS sequence"/>
</dbReference>
<protein>
    <recommendedName>
        <fullName evidence="5">F5/8 type C domain-containing protein</fullName>
    </recommendedName>
</protein>
<gene>
    <name evidence="6" type="ORF">DW672_08340</name>
</gene>
<dbReference type="InterPro" id="IPR013785">
    <property type="entry name" value="Aldolase_TIM"/>
</dbReference>
<evidence type="ECO:0000313" key="6">
    <source>
        <dbReference type="EMBL" id="RHF59828.1"/>
    </source>
</evidence>
<organism evidence="6 7">
    <name type="scientific">[Ruminococcus] lactaris</name>
    <dbReference type="NCBI Taxonomy" id="46228"/>
    <lineage>
        <taxon>Bacteria</taxon>
        <taxon>Bacillati</taxon>
        <taxon>Bacillota</taxon>
        <taxon>Clostridia</taxon>
        <taxon>Lachnospirales</taxon>
        <taxon>Lachnospiraceae</taxon>
        <taxon>Mediterraneibacter</taxon>
    </lineage>
</organism>